<dbReference type="VEuPathDB" id="CryptoDB:Vbra_3510"/>
<accession>A0A0G4H567</accession>
<dbReference type="AlphaFoldDB" id="A0A0G4H567"/>
<sequence length="335" mass="38097">MAVVPEYIDSAVRALGREVYEKGKDLGKALGWKAWETGKSWGKKAVNYTLDQYFQEGLQTGKEKAEKEAQAESEGEAKGWGSKAASWVDYLFGELSIPEWVPGGQESPQKAPPSKFLKALRKRIDNVLESVLEVPTEEETGQKPGDIFAEAIDKPGLRGWGDHSDREAVDRYISTLSEYLEEAAWLDTVYEIEYWAVPDAKFATQRRDLSLQLVDVLAEYGQELADGVISPTSVDSDPPWKKSVRKYFHDSFATLRERFVKWAKNRIETKHKIALEREAFKDLRQHEFATQVIKEGKISAYHVTAAEIGEEAKEETNIRRLNNRLIDIMGEYFEV</sequence>
<name>A0A0G4H567_VITBC</name>
<evidence type="ECO:0000313" key="1">
    <source>
        <dbReference type="EMBL" id="CEM38926.1"/>
    </source>
</evidence>
<evidence type="ECO:0000313" key="2">
    <source>
        <dbReference type="Proteomes" id="UP000041254"/>
    </source>
</evidence>
<organism evidence="1 2">
    <name type="scientific">Vitrella brassicaformis (strain CCMP3155)</name>
    <dbReference type="NCBI Taxonomy" id="1169540"/>
    <lineage>
        <taxon>Eukaryota</taxon>
        <taxon>Sar</taxon>
        <taxon>Alveolata</taxon>
        <taxon>Colpodellida</taxon>
        <taxon>Vitrellaceae</taxon>
        <taxon>Vitrella</taxon>
    </lineage>
</organism>
<proteinExistence type="predicted"/>
<dbReference type="EMBL" id="CDMY01001016">
    <property type="protein sequence ID" value="CEM38926.1"/>
    <property type="molecule type" value="Genomic_DNA"/>
</dbReference>
<dbReference type="InParanoid" id="A0A0G4H567"/>
<dbReference type="Proteomes" id="UP000041254">
    <property type="component" value="Unassembled WGS sequence"/>
</dbReference>
<reference evidence="1 2" key="1">
    <citation type="submission" date="2014-11" db="EMBL/GenBank/DDBJ databases">
        <authorList>
            <person name="Zhu J."/>
            <person name="Qi W."/>
            <person name="Song R."/>
        </authorList>
    </citation>
    <scope>NUCLEOTIDE SEQUENCE [LARGE SCALE GENOMIC DNA]</scope>
</reference>
<gene>
    <name evidence="1" type="ORF">Vbra_3510</name>
</gene>
<protein>
    <submittedName>
        <fullName evidence="1">Uncharacterized protein</fullName>
    </submittedName>
</protein>
<keyword evidence="2" id="KW-1185">Reference proteome</keyword>